<accession>A0A6J4RIR2</accession>
<dbReference type="AlphaFoldDB" id="A0A6J4RIR2"/>
<gene>
    <name evidence="2" type="ORF">AVDCRST_MAG38-1569</name>
</gene>
<protein>
    <submittedName>
        <fullName evidence="2">Uncharacterized protein</fullName>
    </submittedName>
</protein>
<organism evidence="2">
    <name type="scientific">uncultured Solirubrobacteraceae bacterium</name>
    <dbReference type="NCBI Taxonomy" id="1162706"/>
    <lineage>
        <taxon>Bacteria</taxon>
        <taxon>Bacillati</taxon>
        <taxon>Actinomycetota</taxon>
        <taxon>Thermoleophilia</taxon>
        <taxon>Solirubrobacterales</taxon>
        <taxon>Solirubrobacteraceae</taxon>
        <taxon>environmental samples</taxon>
    </lineage>
</organism>
<dbReference type="EMBL" id="CADCVJ010000124">
    <property type="protein sequence ID" value="CAA9474650.1"/>
    <property type="molecule type" value="Genomic_DNA"/>
</dbReference>
<reference evidence="2" key="1">
    <citation type="submission" date="2020-02" db="EMBL/GenBank/DDBJ databases">
        <authorList>
            <person name="Meier V. D."/>
        </authorList>
    </citation>
    <scope>NUCLEOTIDE SEQUENCE</scope>
    <source>
        <strain evidence="2">AVDCRST_MAG38</strain>
    </source>
</reference>
<evidence type="ECO:0000313" key="2">
    <source>
        <dbReference type="EMBL" id="CAA9474650.1"/>
    </source>
</evidence>
<feature type="region of interest" description="Disordered" evidence="1">
    <location>
        <begin position="1"/>
        <end position="23"/>
    </location>
</feature>
<evidence type="ECO:0000256" key="1">
    <source>
        <dbReference type="SAM" id="MobiDB-lite"/>
    </source>
</evidence>
<sequence length="23" mass="1898">GGSSGEGAANAPPAGPAADGGTE</sequence>
<name>A0A6J4RIR2_9ACTN</name>
<feature type="non-terminal residue" evidence="2">
    <location>
        <position position="1"/>
    </location>
</feature>
<proteinExistence type="predicted"/>